<feature type="transmembrane region" description="Helical" evidence="5">
    <location>
        <begin position="100"/>
        <end position="119"/>
    </location>
</feature>
<reference evidence="7" key="1">
    <citation type="submission" date="2023-10" db="EMBL/GenBank/DDBJ databases">
        <title>Development of a sustainable strategy for remediation of hydrocarbon-contaminated territories based on the waste exchange concept.</title>
        <authorList>
            <person name="Krivoruchko A."/>
        </authorList>
    </citation>
    <scope>NUCLEOTIDE SEQUENCE</scope>
    <source>
        <strain evidence="7">IEGM 68</strain>
    </source>
</reference>
<dbReference type="AlphaFoldDB" id="A0AAE4V0F2"/>
<dbReference type="Pfam" id="PF07690">
    <property type="entry name" value="MFS_1"/>
    <property type="match status" value="1"/>
</dbReference>
<dbReference type="PROSITE" id="PS50850">
    <property type="entry name" value="MFS"/>
    <property type="match status" value="1"/>
</dbReference>
<evidence type="ECO:0000256" key="4">
    <source>
        <dbReference type="ARBA" id="ARBA00023136"/>
    </source>
</evidence>
<feature type="domain" description="Major facilitator superfamily (MFS) profile" evidence="6">
    <location>
        <begin position="34"/>
        <end position="448"/>
    </location>
</feature>
<dbReference type="PANTHER" id="PTHR23508">
    <property type="entry name" value="CARBOXYLIC ACID TRANSPORTER PROTEIN HOMOLOG"/>
    <property type="match status" value="1"/>
</dbReference>
<dbReference type="PROSITE" id="PS00217">
    <property type="entry name" value="SUGAR_TRANSPORT_2"/>
    <property type="match status" value="1"/>
</dbReference>
<evidence type="ECO:0000256" key="2">
    <source>
        <dbReference type="ARBA" id="ARBA00022692"/>
    </source>
</evidence>
<feature type="transmembrane region" description="Helical" evidence="5">
    <location>
        <begin position="264"/>
        <end position="289"/>
    </location>
</feature>
<dbReference type="Gene3D" id="1.20.1250.20">
    <property type="entry name" value="MFS general substrate transporter like domains"/>
    <property type="match status" value="1"/>
</dbReference>
<dbReference type="InterPro" id="IPR036259">
    <property type="entry name" value="MFS_trans_sf"/>
</dbReference>
<dbReference type="InterPro" id="IPR011701">
    <property type="entry name" value="MFS"/>
</dbReference>
<feature type="transmembrane region" description="Helical" evidence="5">
    <location>
        <begin position="333"/>
        <end position="353"/>
    </location>
</feature>
<evidence type="ECO:0000256" key="5">
    <source>
        <dbReference type="SAM" id="Phobius"/>
    </source>
</evidence>
<dbReference type="RefSeq" id="WP_317756782.1">
    <property type="nucleotide sequence ID" value="NZ_JAWLUP010000025.1"/>
</dbReference>
<feature type="transmembrane region" description="Helical" evidence="5">
    <location>
        <begin position="425"/>
        <end position="444"/>
    </location>
</feature>
<keyword evidence="4 5" id="KW-0472">Membrane</keyword>
<dbReference type="GO" id="GO:0005886">
    <property type="term" value="C:plasma membrane"/>
    <property type="evidence" value="ECO:0007669"/>
    <property type="project" value="UniProtKB-SubCell"/>
</dbReference>
<feature type="transmembrane region" description="Helical" evidence="5">
    <location>
        <begin position="158"/>
        <end position="184"/>
    </location>
</feature>
<feature type="transmembrane region" description="Helical" evidence="5">
    <location>
        <begin position="125"/>
        <end position="146"/>
    </location>
</feature>
<evidence type="ECO:0000256" key="3">
    <source>
        <dbReference type="ARBA" id="ARBA00022989"/>
    </source>
</evidence>
<evidence type="ECO:0000259" key="6">
    <source>
        <dbReference type="PROSITE" id="PS50850"/>
    </source>
</evidence>
<feature type="transmembrane region" description="Helical" evidence="5">
    <location>
        <begin position="30"/>
        <end position="47"/>
    </location>
</feature>
<comment type="subcellular location">
    <subcellularLocation>
        <location evidence="1">Cell membrane</location>
        <topology evidence="1">Multi-pass membrane protein</topology>
    </subcellularLocation>
</comment>
<gene>
    <name evidence="7" type="ORF">R4315_12910</name>
</gene>
<name>A0AAE4V0F2_9NOCA</name>
<accession>A0AAE4V0F2</accession>
<evidence type="ECO:0000313" key="8">
    <source>
        <dbReference type="Proteomes" id="UP001185863"/>
    </source>
</evidence>
<feature type="transmembrane region" description="Helical" evidence="5">
    <location>
        <begin position="67"/>
        <end position="88"/>
    </location>
</feature>
<evidence type="ECO:0000313" key="7">
    <source>
        <dbReference type="EMBL" id="MDV7265443.1"/>
    </source>
</evidence>
<dbReference type="Proteomes" id="UP001185863">
    <property type="component" value="Unassembled WGS sequence"/>
</dbReference>
<feature type="transmembrane region" description="Helical" evidence="5">
    <location>
        <begin position="397"/>
        <end position="419"/>
    </location>
</feature>
<dbReference type="SUPFAM" id="SSF103473">
    <property type="entry name" value="MFS general substrate transporter"/>
    <property type="match status" value="1"/>
</dbReference>
<keyword evidence="3 5" id="KW-1133">Transmembrane helix</keyword>
<feature type="transmembrane region" description="Helical" evidence="5">
    <location>
        <begin position="301"/>
        <end position="321"/>
    </location>
</feature>
<dbReference type="PANTHER" id="PTHR23508:SF10">
    <property type="entry name" value="CARBOXYLIC ACID TRANSPORTER PROTEIN HOMOLOG"/>
    <property type="match status" value="1"/>
</dbReference>
<feature type="transmembrane region" description="Helical" evidence="5">
    <location>
        <begin position="190"/>
        <end position="208"/>
    </location>
</feature>
<proteinExistence type="predicted"/>
<evidence type="ECO:0000256" key="1">
    <source>
        <dbReference type="ARBA" id="ARBA00004651"/>
    </source>
</evidence>
<dbReference type="InterPro" id="IPR020846">
    <property type="entry name" value="MFS_dom"/>
</dbReference>
<comment type="caution">
    <text evidence="7">The sequence shown here is derived from an EMBL/GenBank/DDBJ whole genome shotgun (WGS) entry which is preliminary data.</text>
</comment>
<feature type="transmembrane region" description="Helical" evidence="5">
    <location>
        <begin position="359"/>
        <end position="385"/>
    </location>
</feature>
<protein>
    <submittedName>
        <fullName evidence="7">MFS transporter</fullName>
    </submittedName>
</protein>
<dbReference type="InterPro" id="IPR005829">
    <property type="entry name" value="Sugar_transporter_CS"/>
</dbReference>
<keyword evidence="2 5" id="KW-0812">Transmembrane</keyword>
<dbReference type="EMBL" id="JAWLUP010000025">
    <property type="protein sequence ID" value="MDV7265443.1"/>
    <property type="molecule type" value="Genomic_DNA"/>
</dbReference>
<dbReference type="GO" id="GO:0046943">
    <property type="term" value="F:carboxylic acid transmembrane transporter activity"/>
    <property type="evidence" value="ECO:0007669"/>
    <property type="project" value="TreeGrafter"/>
</dbReference>
<sequence length="463" mass="48391">MSREPSSQQQIPATELNIREVVDSRPMSRFHYALLALGGSVMFLDGFDTQAISFAAPAIAKEWGLPAASLGPILSAAIAGLMAGYLALAPLANRIGHRRIVLVCTTIFGVLTLLCAFADTALQLIALRFLTGAGLGAAIPSIVALVSEFAPTRRRSSFVMFIYCWLALGFVAAGIVSGIVIPMWGWRSMFIIGGSLPLLLLVPLIRYFPESPTYLCRSGARQRAVETLRRLAPGLSSNVVLLAETLQPTGLEKSSPFTLVRGQWLVPTVLLWIAFMTNLAAFYAIQSWLPTIISAQGHSPSLAIAATVLTTIGGVAAATVIGPAMDRINAFRVLGSVYVGGAVFVAILGSVLMGTSAGLLLMAAFLTGTCVAGGQMSVIALATVVYPTAMRPTGVGWALGIGRIGGIAGPLLVGAALGAQMSSSSIFVMMALVLVGASASVFALERRLRTAAVERRMSPSPTG</sequence>
<dbReference type="CDD" id="cd17365">
    <property type="entry name" value="MFS_PcaK_like"/>
    <property type="match status" value="1"/>
</dbReference>
<organism evidence="7 8">
    <name type="scientific">Rhodococcus oxybenzonivorans</name>
    <dbReference type="NCBI Taxonomy" id="1990687"/>
    <lineage>
        <taxon>Bacteria</taxon>
        <taxon>Bacillati</taxon>
        <taxon>Actinomycetota</taxon>
        <taxon>Actinomycetes</taxon>
        <taxon>Mycobacteriales</taxon>
        <taxon>Nocardiaceae</taxon>
        <taxon>Rhodococcus</taxon>
    </lineage>
</organism>